<accession>A0A9P6LLR2</accession>
<comment type="caution">
    <text evidence="2">The sequence shown here is derived from an EMBL/GenBank/DDBJ whole genome shotgun (WGS) entry which is preliminary data.</text>
</comment>
<dbReference type="InterPro" id="IPR015943">
    <property type="entry name" value="WD40/YVTN_repeat-like_dom_sf"/>
</dbReference>
<evidence type="ECO:0000313" key="3">
    <source>
        <dbReference type="Proteomes" id="UP000781932"/>
    </source>
</evidence>
<dbReference type="GO" id="GO:0017057">
    <property type="term" value="F:6-phosphogluconolactonase activity"/>
    <property type="evidence" value="ECO:0007669"/>
    <property type="project" value="TreeGrafter"/>
</dbReference>
<proteinExistence type="inferred from homology"/>
<name>A0A9P6LLR2_9PEZI</name>
<evidence type="ECO:0000313" key="2">
    <source>
        <dbReference type="EMBL" id="KAF9878068.1"/>
    </source>
</evidence>
<dbReference type="Pfam" id="PF10282">
    <property type="entry name" value="Lactonase"/>
    <property type="match status" value="1"/>
</dbReference>
<sequence length="399" mass="41911">MRFSSLVMSASAASAAVISRQANSAASAKLLIGQPWAISIADYDGKEFKIVANLTEEGTSPSWMTVKEPNLLYAVDENSNFTRLYNYDTTANSLKFVANGTGASGVVSLAFNSDKTRLVGASYGEGKIDVWDVSSPTELKLLKQLQATAALGPDQDGGQTANRAHQAILDPSGRFFAVNDLGSDTILVIDSKDDAYKVVNVHNVGTAGCGPRHGVWYPAKSDQATHYIVVCEMLNLVQVFKLDYNGTGIGFTRTQELSTFGAAFPPATPDTAAAGEIALTSDNNHVYISNRLTGNDTDSIAHFKVKQTAAAGASPCKAVAGGIELEFVDSVSSGGKVPRMFSLSCDDKTLFVANQQGTSGIVAFGRGEDGKLTAGASLPLILTGAPENSGGFQFVQQIA</sequence>
<reference evidence="2" key="2">
    <citation type="submission" date="2020-11" db="EMBL/GenBank/DDBJ databases">
        <title>Whole genome sequencing of Colletotrichum sp.</title>
        <authorList>
            <person name="Li H."/>
        </authorList>
    </citation>
    <scope>NUCLEOTIDE SEQUENCE</scope>
    <source>
        <strain evidence="2">CkLH20</strain>
    </source>
</reference>
<protein>
    <submittedName>
        <fullName evidence="2">Carboxy-cis, cis-muconate cyclase</fullName>
    </submittedName>
</protein>
<organism evidence="2 3">
    <name type="scientific">Colletotrichum karsti</name>
    <dbReference type="NCBI Taxonomy" id="1095194"/>
    <lineage>
        <taxon>Eukaryota</taxon>
        <taxon>Fungi</taxon>
        <taxon>Dikarya</taxon>
        <taxon>Ascomycota</taxon>
        <taxon>Pezizomycotina</taxon>
        <taxon>Sordariomycetes</taxon>
        <taxon>Hypocreomycetidae</taxon>
        <taxon>Glomerellales</taxon>
        <taxon>Glomerellaceae</taxon>
        <taxon>Colletotrichum</taxon>
        <taxon>Colletotrichum boninense species complex</taxon>
    </lineage>
</organism>
<evidence type="ECO:0000256" key="1">
    <source>
        <dbReference type="ARBA" id="ARBA00005564"/>
    </source>
</evidence>
<dbReference type="EMBL" id="JAATWM020000012">
    <property type="protein sequence ID" value="KAF9878068.1"/>
    <property type="molecule type" value="Genomic_DNA"/>
</dbReference>
<dbReference type="Proteomes" id="UP000781932">
    <property type="component" value="Unassembled WGS sequence"/>
</dbReference>
<keyword evidence="3" id="KW-1185">Reference proteome</keyword>
<dbReference type="InterPro" id="IPR050282">
    <property type="entry name" value="Cycloisomerase_2"/>
</dbReference>
<dbReference type="PANTHER" id="PTHR30344">
    <property type="entry name" value="6-PHOSPHOGLUCONOLACTONASE-RELATED"/>
    <property type="match status" value="1"/>
</dbReference>
<dbReference type="PANTHER" id="PTHR30344:SF1">
    <property type="entry name" value="6-PHOSPHOGLUCONOLACTONASE"/>
    <property type="match status" value="1"/>
</dbReference>
<dbReference type="GeneID" id="62160437"/>
<dbReference type="Gene3D" id="2.130.10.10">
    <property type="entry name" value="YVTN repeat-like/Quinoprotein amine dehydrogenase"/>
    <property type="match status" value="1"/>
</dbReference>
<dbReference type="InterPro" id="IPR019405">
    <property type="entry name" value="Lactonase_7-beta_prop"/>
</dbReference>
<dbReference type="SUPFAM" id="SSF75011">
    <property type="entry name" value="3-carboxy-cis,cis-mucoante lactonizing enzyme"/>
    <property type="match status" value="1"/>
</dbReference>
<gene>
    <name evidence="2" type="ORF">CkaCkLH20_04644</name>
</gene>
<reference evidence="2" key="1">
    <citation type="submission" date="2020-03" db="EMBL/GenBank/DDBJ databases">
        <authorList>
            <person name="He L."/>
        </authorList>
    </citation>
    <scope>NUCLEOTIDE SEQUENCE</scope>
    <source>
        <strain evidence="2">CkLH20</strain>
    </source>
</reference>
<dbReference type="AlphaFoldDB" id="A0A9P6LLR2"/>
<dbReference type="RefSeq" id="XP_038747529.1">
    <property type="nucleotide sequence ID" value="XM_038887363.1"/>
</dbReference>
<comment type="similarity">
    <text evidence="1">Belongs to the cycloisomerase 2 family.</text>
</comment>
<dbReference type="OrthoDB" id="9972196at2759"/>